<dbReference type="RefSeq" id="WP_176253995.1">
    <property type="nucleotide sequence ID" value="NZ_BAABXL010000001.1"/>
</dbReference>
<feature type="binding site" evidence="12">
    <location>
        <position position="344"/>
    </location>
    <ligand>
        <name>UDP-N-acetyl-alpha-D-glucosamine</name>
        <dbReference type="ChEBI" id="CHEBI:57705"/>
    </ligand>
</feature>
<keyword evidence="9 12" id="KW-0961">Cell wall biogenesis/degradation</keyword>
<keyword evidence="5 12" id="KW-0808">Transferase</keyword>
<sequence length="435" mass="46044">MSAIRVTGLLPLEGEISIQGSKNAVLPMMAAALLHRGLTVLTNVPKIRDVACMTRILEHLGCACICRGSSIFMDAREVQRTEIPEEYVRSMRSSIIVLGALLGRLGEGSCCYPGGCLIGARPIDLHLAALKSLGAQICEEEGIIKAVTRTKKGLEGTEILFAYPSVGATEQALLAAVLADGVTVIRGAAMEPEISQLCHFLNNMGAVICGTGTSTLMIQGVQCLKDSTFRVEGDRIAAGTYGAAVMAAGGDITLKGIRPSSLRLPLMLLEQAGAEVDCAEEGRTLSATGIGWEQEGRIRIRREGRPGPLNLKTGPYPEFPTDLQSPFMAFLAAARGTSRIEERVFEERFGTVGELVKMGASIRIEEKTAVICGKYPLRGACVKAADLRGGAALVVGALAAEGETIIKDCGHIERGYEDICRDLSALGAGIGWIGE</sequence>
<evidence type="ECO:0000256" key="1">
    <source>
        <dbReference type="ARBA" id="ARBA00004496"/>
    </source>
</evidence>
<keyword evidence="7 12" id="KW-0573">Peptidoglycan synthesis</keyword>
<evidence type="ECO:0000256" key="7">
    <source>
        <dbReference type="ARBA" id="ARBA00022984"/>
    </source>
</evidence>
<comment type="similarity">
    <text evidence="10 12">Belongs to the EPSP synthase family. MurA subfamily.</text>
</comment>
<feature type="binding site" evidence="12">
    <location>
        <position position="322"/>
    </location>
    <ligand>
        <name>UDP-N-acetyl-alpha-D-glucosamine</name>
        <dbReference type="ChEBI" id="CHEBI:57705"/>
    </ligand>
</feature>
<feature type="modified residue" description="2-(S-cysteinyl)pyruvic acid O-phosphothioketal" evidence="12">
    <location>
        <position position="116"/>
    </location>
</feature>
<dbReference type="SUPFAM" id="SSF55205">
    <property type="entry name" value="EPT/RTPC-like"/>
    <property type="match status" value="1"/>
</dbReference>
<evidence type="ECO:0000256" key="2">
    <source>
        <dbReference type="ARBA" id="ARBA00004752"/>
    </source>
</evidence>
<feature type="domain" description="Enolpyruvate transferase" evidence="13">
    <location>
        <begin position="10"/>
        <end position="422"/>
    </location>
</feature>
<comment type="subcellular location">
    <subcellularLocation>
        <location evidence="1 12">Cytoplasm</location>
    </subcellularLocation>
</comment>
<organism evidence="14 15">
    <name type="scientific">Enterocloster alcoholdehydrogenati</name>
    <dbReference type="NCBI Taxonomy" id="2547410"/>
    <lineage>
        <taxon>Bacteria</taxon>
        <taxon>Bacillati</taxon>
        <taxon>Bacillota</taxon>
        <taxon>Clostridia</taxon>
        <taxon>Lachnospirales</taxon>
        <taxon>Lachnospiraceae</taxon>
        <taxon>Enterocloster</taxon>
    </lineage>
</organism>
<evidence type="ECO:0000256" key="9">
    <source>
        <dbReference type="ARBA" id="ARBA00023316"/>
    </source>
</evidence>
<dbReference type="EC" id="2.5.1.7" evidence="12"/>
<dbReference type="InterPro" id="IPR001986">
    <property type="entry name" value="Enolpyruvate_Tfrase_dom"/>
</dbReference>
<evidence type="ECO:0000313" key="14">
    <source>
        <dbReference type="EMBL" id="GAA6269075.1"/>
    </source>
</evidence>
<evidence type="ECO:0000256" key="12">
    <source>
        <dbReference type="HAMAP-Rule" id="MF_00111"/>
    </source>
</evidence>
<name>A0ABQ0AYH0_9FIRM</name>
<proteinExistence type="inferred from homology"/>
<dbReference type="PANTHER" id="PTHR43783:SF1">
    <property type="entry name" value="UDP-N-ACETYLGLUCOSAMINE 1-CARBOXYVINYLTRANSFERASE"/>
    <property type="match status" value="1"/>
</dbReference>
<feature type="binding site" evidence="12">
    <location>
        <position position="92"/>
    </location>
    <ligand>
        <name>UDP-N-acetyl-alpha-D-glucosamine</name>
        <dbReference type="ChEBI" id="CHEBI:57705"/>
    </ligand>
</feature>
<dbReference type="PANTHER" id="PTHR43783">
    <property type="entry name" value="UDP-N-ACETYLGLUCOSAMINE 1-CARBOXYVINYLTRANSFERASE"/>
    <property type="match status" value="1"/>
</dbReference>
<dbReference type="HAMAP" id="MF_00111">
    <property type="entry name" value="MurA"/>
    <property type="match status" value="1"/>
</dbReference>
<evidence type="ECO:0000256" key="3">
    <source>
        <dbReference type="ARBA" id="ARBA00022490"/>
    </source>
</evidence>
<evidence type="ECO:0000259" key="13">
    <source>
        <dbReference type="Pfam" id="PF00275"/>
    </source>
</evidence>
<reference evidence="14 15" key="1">
    <citation type="submission" date="2024-04" db="EMBL/GenBank/DDBJ databases">
        <title>Defined microbial consortia suppress multidrug-resistant proinflammatory Enterobacteriaceae via ecological control.</title>
        <authorList>
            <person name="Furuichi M."/>
            <person name="Kawaguchi T."/>
            <person name="Pust M."/>
            <person name="Yasuma K."/>
            <person name="Plichta D."/>
            <person name="Hasegawa N."/>
            <person name="Ohya T."/>
            <person name="Bhattarai S."/>
            <person name="Sasajima S."/>
            <person name="Aoto Y."/>
            <person name="Tuganbaev T."/>
            <person name="Yaginuma M."/>
            <person name="Ueda M."/>
            <person name="Okahashi N."/>
            <person name="Amafuji K."/>
            <person name="Kiridooshi Y."/>
            <person name="Sugita K."/>
            <person name="Strazar M."/>
            <person name="Skelly A."/>
            <person name="Suda W."/>
            <person name="Hattori M."/>
            <person name="Nakamoto N."/>
            <person name="Caballero S."/>
            <person name="Norman J."/>
            <person name="Olle B."/>
            <person name="Tanoue T."/>
            <person name="Arita M."/>
            <person name="Bucci V."/>
            <person name="Atarashi K."/>
            <person name="Xavier R."/>
            <person name="Honda K."/>
        </authorList>
    </citation>
    <scope>NUCLEOTIDE SEQUENCE [LARGE SCALE GENOMIC DNA]</scope>
    <source>
        <strain evidence="15">f13</strain>
    </source>
</reference>
<comment type="pathway">
    <text evidence="2 12">Cell wall biogenesis; peptidoglycan biosynthesis.</text>
</comment>
<keyword evidence="8 12" id="KW-0131">Cell cycle</keyword>
<feature type="binding site" evidence="12">
    <location>
        <begin position="22"/>
        <end position="23"/>
    </location>
    <ligand>
        <name>phosphoenolpyruvate</name>
        <dbReference type="ChEBI" id="CHEBI:58702"/>
    </ligand>
</feature>
<dbReference type="NCBIfam" id="TIGR01072">
    <property type="entry name" value="murA"/>
    <property type="match status" value="1"/>
</dbReference>
<dbReference type="CDD" id="cd01555">
    <property type="entry name" value="UdpNAET"/>
    <property type="match status" value="1"/>
</dbReference>
<dbReference type="Proteomes" id="UP001600894">
    <property type="component" value="Unassembled WGS sequence"/>
</dbReference>
<evidence type="ECO:0000256" key="4">
    <source>
        <dbReference type="ARBA" id="ARBA00022618"/>
    </source>
</evidence>
<evidence type="ECO:0000256" key="8">
    <source>
        <dbReference type="ARBA" id="ARBA00023306"/>
    </source>
</evidence>
<keyword evidence="12" id="KW-0670">Pyruvate</keyword>
<dbReference type="InterPro" id="IPR013792">
    <property type="entry name" value="RNA3'P_cycl/enolpyr_Trfase_a/b"/>
</dbReference>
<keyword evidence="15" id="KW-1185">Reference proteome</keyword>
<evidence type="ECO:0000313" key="15">
    <source>
        <dbReference type="Proteomes" id="UP001600894"/>
    </source>
</evidence>
<keyword evidence="4 12" id="KW-0132">Cell division</keyword>
<accession>A0ABQ0AYH0</accession>
<keyword evidence="3 12" id="KW-0963">Cytoplasm</keyword>
<dbReference type="Pfam" id="PF00275">
    <property type="entry name" value="EPSP_synthase"/>
    <property type="match status" value="1"/>
</dbReference>
<feature type="binding site" evidence="12">
    <location>
        <begin position="121"/>
        <end position="125"/>
    </location>
    <ligand>
        <name>UDP-N-acetyl-alpha-D-glucosamine</name>
        <dbReference type="ChEBI" id="CHEBI:57705"/>
    </ligand>
</feature>
<comment type="caution">
    <text evidence="14">The sequence shown here is derived from an EMBL/GenBank/DDBJ whole genome shotgun (WGS) entry which is preliminary data.</text>
</comment>
<evidence type="ECO:0000256" key="6">
    <source>
        <dbReference type="ARBA" id="ARBA00022960"/>
    </source>
</evidence>
<protein>
    <recommendedName>
        <fullName evidence="12">UDP-N-acetylglucosamine 1-carboxyvinyltransferase</fullName>
        <ecNumber evidence="12">2.5.1.7</ecNumber>
    </recommendedName>
    <alternativeName>
        <fullName evidence="12">Enoylpyruvate transferase</fullName>
    </alternativeName>
    <alternativeName>
        <fullName evidence="12">UDP-N-acetylglucosamine enolpyruvyl transferase</fullName>
        <shortName evidence="12">EPT</shortName>
    </alternativeName>
</protein>
<dbReference type="InterPro" id="IPR036968">
    <property type="entry name" value="Enolpyruvate_Tfrase_sf"/>
</dbReference>
<evidence type="ECO:0000256" key="10">
    <source>
        <dbReference type="ARBA" id="ARBA00038367"/>
    </source>
</evidence>
<comment type="caution">
    <text evidence="12">Lacks conserved residue(s) required for the propagation of feature annotation.</text>
</comment>
<dbReference type="Gene3D" id="3.65.10.10">
    <property type="entry name" value="Enolpyruvate transferase domain"/>
    <property type="match status" value="2"/>
</dbReference>
<evidence type="ECO:0000256" key="11">
    <source>
        <dbReference type="ARBA" id="ARBA00047527"/>
    </source>
</evidence>
<dbReference type="InterPro" id="IPR050068">
    <property type="entry name" value="MurA_subfamily"/>
</dbReference>
<feature type="active site" description="Proton donor" evidence="12">
    <location>
        <position position="116"/>
    </location>
</feature>
<evidence type="ECO:0000256" key="5">
    <source>
        <dbReference type="ARBA" id="ARBA00022679"/>
    </source>
</evidence>
<dbReference type="InterPro" id="IPR005750">
    <property type="entry name" value="UDP_GlcNAc_COvinyl_MurA"/>
</dbReference>
<comment type="function">
    <text evidence="12">Cell wall formation. Adds enolpyruvyl to UDP-N-acetylglucosamine.</text>
</comment>
<keyword evidence="6 12" id="KW-0133">Cell shape</keyword>
<dbReference type="EMBL" id="BAABXL010000001">
    <property type="protein sequence ID" value="GAA6269075.1"/>
    <property type="molecule type" value="Genomic_DNA"/>
</dbReference>
<dbReference type="NCBIfam" id="NF006873">
    <property type="entry name" value="PRK09369.1"/>
    <property type="match status" value="1"/>
</dbReference>
<comment type="catalytic activity">
    <reaction evidence="11 12">
        <text>phosphoenolpyruvate + UDP-N-acetyl-alpha-D-glucosamine = UDP-N-acetyl-3-O-(1-carboxyvinyl)-alpha-D-glucosamine + phosphate</text>
        <dbReference type="Rhea" id="RHEA:18681"/>
        <dbReference type="ChEBI" id="CHEBI:43474"/>
        <dbReference type="ChEBI" id="CHEBI:57705"/>
        <dbReference type="ChEBI" id="CHEBI:58702"/>
        <dbReference type="ChEBI" id="CHEBI:68483"/>
        <dbReference type="EC" id="2.5.1.7"/>
    </reaction>
</comment>
<gene>
    <name evidence="12 14" type="primary">murA</name>
    <name evidence="14" type="ORF">F130042H8_21350</name>
</gene>